<dbReference type="InterPro" id="IPR029063">
    <property type="entry name" value="SAM-dependent_MTases_sf"/>
</dbReference>
<sequence>MSLTNAKNNIYLKKLKNILSSDLDFHNFSSNYGSHNFHSFPAKFPPQLPQKFILELTEYNDIVLDPMVGSGTTILEGLFNNRNTIGFDIDPLALMITKVKTTFYNKNKLIDSFNNIASQATSLLNNSDELLSSYYNNLDVTTKEFINYC</sequence>
<dbReference type="Proteomes" id="UP000722750">
    <property type="component" value="Unassembled WGS sequence"/>
</dbReference>
<keyword evidence="2" id="KW-0808">Transferase</keyword>
<dbReference type="Gene3D" id="3.40.50.150">
    <property type="entry name" value="Vaccinia Virus protein VP39"/>
    <property type="match status" value="1"/>
</dbReference>
<proteinExistence type="predicted"/>
<dbReference type="GO" id="GO:0003677">
    <property type="term" value="F:DNA binding"/>
    <property type="evidence" value="ECO:0007669"/>
    <property type="project" value="InterPro"/>
</dbReference>
<evidence type="ECO:0000259" key="3">
    <source>
        <dbReference type="Pfam" id="PF01555"/>
    </source>
</evidence>
<dbReference type="SUPFAM" id="SSF53335">
    <property type="entry name" value="S-adenosyl-L-methionine-dependent methyltransferases"/>
    <property type="match status" value="1"/>
</dbReference>
<reference evidence="4" key="1">
    <citation type="journal article" date="2021" name="ISME J.">
        <title>Fine-scale metabolic discontinuity in a stratified prokaryote microbiome of a Red Sea deep halocline.</title>
        <authorList>
            <person name="Michoud G."/>
            <person name="Ngugi D.K."/>
            <person name="Barozzi A."/>
            <person name="Merlino G."/>
            <person name="Calleja M.L."/>
            <person name="Delgado-Huertas A."/>
            <person name="Moran X.A.G."/>
            <person name="Daffonchio D."/>
        </authorList>
    </citation>
    <scope>NUCLEOTIDE SEQUENCE</scope>
    <source>
        <strain evidence="4">SuakinDeep_MAG55_1</strain>
    </source>
</reference>
<accession>A0A942A265</accession>
<keyword evidence="1" id="KW-0489">Methyltransferase</keyword>
<feature type="domain" description="DNA methylase N-4/N-6" evidence="3">
    <location>
        <begin position="27"/>
        <end position="93"/>
    </location>
</feature>
<dbReference type="InterPro" id="IPR002941">
    <property type="entry name" value="DNA_methylase_N4/N6"/>
</dbReference>
<dbReference type="EMBL" id="JAANXD010000085">
    <property type="protein sequence ID" value="MBS1259215.1"/>
    <property type="molecule type" value="Genomic_DNA"/>
</dbReference>
<gene>
    <name evidence="4" type="ORF">MAG551_02282</name>
</gene>
<comment type="caution">
    <text evidence="4">The sequence shown here is derived from an EMBL/GenBank/DDBJ whole genome shotgun (WGS) entry which is preliminary data.</text>
</comment>
<dbReference type="GO" id="GO:0032259">
    <property type="term" value="P:methylation"/>
    <property type="evidence" value="ECO:0007669"/>
    <property type="project" value="UniProtKB-KW"/>
</dbReference>
<evidence type="ECO:0000313" key="5">
    <source>
        <dbReference type="Proteomes" id="UP000722750"/>
    </source>
</evidence>
<evidence type="ECO:0000256" key="1">
    <source>
        <dbReference type="ARBA" id="ARBA00022603"/>
    </source>
</evidence>
<dbReference type="InterPro" id="IPR001091">
    <property type="entry name" value="RM_Methyltransferase"/>
</dbReference>
<evidence type="ECO:0000256" key="2">
    <source>
        <dbReference type="ARBA" id="ARBA00022679"/>
    </source>
</evidence>
<name>A0A942A265_9BACT</name>
<evidence type="ECO:0000313" key="4">
    <source>
        <dbReference type="EMBL" id="MBS1259215.1"/>
    </source>
</evidence>
<dbReference type="AlphaFoldDB" id="A0A942A265"/>
<organism evidence="4 5">
    <name type="scientific">Candidatus Scalindua arabica</name>
    <dbReference type="NCBI Taxonomy" id="1127984"/>
    <lineage>
        <taxon>Bacteria</taxon>
        <taxon>Pseudomonadati</taxon>
        <taxon>Planctomycetota</taxon>
        <taxon>Candidatus Brocadiia</taxon>
        <taxon>Candidatus Brocadiales</taxon>
        <taxon>Candidatus Scalinduaceae</taxon>
        <taxon>Candidatus Scalindua</taxon>
    </lineage>
</organism>
<dbReference type="GO" id="GO:0008170">
    <property type="term" value="F:N-methyltransferase activity"/>
    <property type="evidence" value="ECO:0007669"/>
    <property type="project" value="InterPro"/>
</dbReference>
<dbReference type="PRINTS" id="PR00508">
    <property type="entry name" value="S21N4MTFRASE"/>
</dbReference>
<protein>
    <recommendedName>
        <fullName evidence="3">DNA methylase N-4/N-6 domain-containing protein</fullName>
    </recommendedName>
</protein>
<dbReference type="Pfam" id="PF01555">
    <property type="entry name" value="N6_N4_Mtase"/>
    <property type="match status" value="1"/>
</dbReference>